<dbReference type="Pfam" id="PF12730">
    <property type="entry name" value="ABC2_membrane_4"/>
    <property type="match status" value="1"/>
</dbReference>
<keyword evidence="3" id="KW-1185">Reference proteome</keyword>
<keyword evidence="1" id="KW-0472">Membrane</keyword>
<feature type="transmembrane region" description="Helical" evidence="1">
    <location>
        <begin position="204"/>
        <end position="225"/>
    </location>
</feature>
<evidence type="ECO:0000256" key="1">
    <source>
        <dbReference type="SAM" id="Phobius"/>
    </source>
</evidence>
<proteinExistence type="predicted"/>
<dbReference type="EMBL" id="BOPH01000132">
    <property type="protein sequence ID" value="GIJ74318.1"/>
    <property type="molecule type" value="Genomic_DNA"/>
</dbReference>
<feature type="transmembrane region" description="Helical" evidence="1">
    <location>
        <begin position="95"/>
        <end position="117"/>
    </location>
</feature>
<feature type="transmembrane region" description="Helical" evidence="1">
    <location>
        <begin position="164"/>
        <end position="184"/>
    </location>
</feature>
<dbReference type="AlphaFoldDB" id="A0A8J4A4Z6"/>
<accession>A0A8J4A4Z6</accession>
<dbReference type="PANTHER" id="PTHR37305">
    <property type="entry name" value="INTEGRAL MEMBRANE PROTEIN-RELATED"/>
    <property type="match status" value="1"/>
</dbReference>
<feature type="transmembrane region" description="Helical" evidence="1">
    <location>
        <begin position="129"/>
        <end position="152"/>
    </location>
</feature>
<feature type="transmembrane region" description="Helical" evidence="1">
    <location>
        <begin position="52"/>
        <end position="74"/>
    </location>
</feature>
<feature type="transmembrane region" description="Helical" evidence="1">
    <location>
        <begin position="20"/>
        <end position="40"/>
    </location>
</feature>
<evidence type="ECO:0008006" key="4">
    <source>
        <dbReference type="Google" id="ProtNLM"/>
    </source>
</evidence>
<comment type="caution">
    <text evidence="2">The sequence shown here is derived from an EMBL/GenBank/DDBJ whole genome shotgun (WGS) entry which is preliminary data.</text>
</comment>
<keyword evidence="1" id="KW-0812">Transmembrane</keyword>
<sequence>MNATIARITARGLLGRRRFLVLLLLPLVLVGITALVRTTAPDHAAEWGPTVLGGLGFGAVLPLVALIVGTGVLGSEIDDGTLAHILAKPLPRWEIVLTKLVVAVVTTVAVVVPAMFVAGTLADGLRQGAALAVGSTVASVAYCGIFVAMSLLSTRPVLVGLAYVLLWEGMLTGFISGTAVLSVTQYGIAIADSIGGTDLITGRLNVAVAAVLAAVAAVGATVLAIDRLKSYRLAGETG</sequence>
<dbReference type="PANTHER" id="PTHR37305:SF1">
    <property type="entry name" value="MEMBRANE PROTEIN"/>
    <property type="match status" value="1"/>
</dbReference>
<evidence type="ECO:0000313" key="3">
    <source>
        <dbReference type="Proteomes" id="UP000635606"/>
    </source>
</evidence>
<protein>
    <recommendedName>
        <fullName evidence="4">ABC-2 type transport system permease protein</fullName>
    </recommendedName>
</protein>
<name>A0A8J4A4Z6_9ACTN</name>
<organism evidence="2 3">
    <name type="scientific">Virgisporangium ochraceum</name>
    <dbReference type="NCBI Taxonomy" id="65505"/>
    <lineage>
        <taxon>Bacteria</taxon>
        <taxon>Bacillati</taxon>
        <taxon>Actinomycetota</taxon>
        <taxon>Actinomycetes</taxon>
        <taxon>Micromonosporales</taxon>
        <taxon>Micromonosporaceae</taxon>
        <taxon>Virgisporangium</taxon>
    </lineage>
</organism>
<dbReference type="RefSeq" id="WP_203934108.1">
    <property type="nucleotide sequence ID" value="NZ_BOPH01000132.1"/>
</dbReference>
<keyword evidence="1" id="KW-1133">Transmembrane helix</keyword>
<dbReference type="Proteomes" id="UP000635606">
    <property type="component" value="Unassembled WGS sequence"/>
</dbReference>
<evidence type="ECO:0000313" key="2">
    <source>
        <dbReference type="EMBL" id="GIJ74318.1"/>
    </source>
</evidence>
<reference evidence="2" key="1">
    <citation type="submission" date="2021-01" db="EMBL/GenBank/DDBJ databases">
        <title>Whole genome shotgun sequence of Virgisporangium ochraceum NBRC 16418.</title>
        <authorList>
            <person name="Komaki H."/>
            <person name="Tamura T."/>
        </authorList>
    </citation>
    <scope>NUCLEOTIDE SEQUENCE</scope>
    <source>
        <strain evidence="2">NBRC 16418</strain>
    </source>
</reference>
<gene>
    <name evidence="2" type="ORF">Voc01_092350</name>
</gene>